<dbReference type="Pfam" id="PF11915">
    <property type="entry name" value="DUF3433"/>
    <property type="match status" value="2"/>
</dbReference>
<feature type="transmembrane region" description="Helical" evidence="2">
    <location>
        <begin position="753"/>
        <end position="776"/>
    </location>
</feature>
<feature type="transmembrane region" description="Helical" evidence="2">
    <location>
        <begin position="540"/>
        <end position="561"/>
    </location>
</feature>
<keyword evidence="2" id="KW-1133">Transmembrane helix</keyword>
<organism evidence="3 4">
    <name type="scientific">Botryosphaeria dothidea</name>
    <dbReference type="NCBI Taxonomy" id="55169"/>
    <lineage>
        <taxon>Eukaryota</taxon>
        <taxon>Fungi</taxon>
        <taxon>Dikarya</taxon>
        <taxon>Ascomycota</taxon>
        <taxon>Pezizomycotina</taxon>
        <taxon>Dothideomycetes</taxon>
        <taxon>Dothideomycetes incertae sedis</taxon>
        <taxon>Botryosphaeriales</taxon>
        <taxon>Botryosphaeriaceae</taxon>
        <taxon>Botryosphaeria</taxon>
    </lineage>
</organism>
<feature type="transmembrane region" description="Helical" evidence="2">
    <location>
        <begin position="686"/>
        <end position="706"/>
    </location>
</feature>
<feature type="compositionally biased region" description="Polar residues" evidence="1">
    <location>
        <begin position="1"/>
        <end position="22"/>
    </location>
</feature>
<feature type="compositionally biased region" description="Low complexity" evidence="1">
    <location>
        <begin position="43"/>
        <end position="52"/>
    </location>
</feature>
<evidence type="ECO:0000313" key="3">
    <source>
        <dbReference type="EMBL" id="KAF4313961.1"/>
    </source>
</evidence>
<keyword evidence="4" id="KW-1185">Reference proteome</keyword>
<keyword evidence="2" id="KW-0812">Transmembrane</keyword>
<keyword evidence="2" id="KW-0472">Membrane</keyword>
<evidence type="ECO:0000313" key="4">
    <source>
        <dbReference type="Proteomes" id="UP000572817"/>
    </source>
</evidence>
<dbReference type="OrthoDB" id="3912677at2759"/>
<feature type="transmembrane region" description="Helical" evidence="2">
    <location>
        <begin position="184"/>
        <end position="207"/>
    </location>
</feature>
<protein>
    <submittedName>
        <fullName evidence="3">Uncharacterized protein</fullName>
    </submittedName>
</protein>
<evidence type="ECO:0000256" key="2">
    <source>
        <dbReference type="SAM" id="Phobius"/>
    </source>
</evidence>
<feature type="transmembrane region" description="Helical" evidence="2">
    <location>
        <begin position="645"/>
        <end position="666"/>
    </location>
</feature>
<proteinExistence type="predicted"/>
<feature type="region of interest" description="Disordered" evidence="1">
    <location>
        <begin position="1254"/>
        <end position="1273"/>
    </location>
</feature>
<feature type="transmembrane region" description="Helical" evidence="2">
    <location>
        <begin position="78"/>
        <end position="97"/>
    </location>
</feature>
<dbReference type="Proteomes" id="UP000572817">
    <property type="component" value="Unassembled WGS sequence"/>
</dbReference>
<sequence length="1273" mass="139796">MSLNESRPSAQHGTPRVSSSIAASEERGESEHNKKHAQEHTSGRSLSSSSPERPSEKASIPNRVLSWRPWKSLTLRRPVLLGFTVLFILMIISLEIMDFFSRKDDGLATVAQKEHYLWTYGPTFVLTIVAALWSQAEYQTKQTMPWVEMKHGPAKAERSVLLNYTTAAIHEALYSSLKMGHYSVTLAIFGTLILRLLIIASTGLLSLEYRDMERPGSFAVLDSFDFMKNNGTPATMAGPRYWAIKQFNSSYPAGTTDEYTTQSFSSLDNANGTVSANLDVFSAELDCEPFKWEYSPSFNQSKIDIPPDYYNVSLPISAFPDACAKTDITSASCSVKDFCFTIEQIDLGSTQERIYPINCSNDAEEPNRMLIYYGDMGAAVRDEEGLRTLGPPHIDYLVGVVCKAKYSLSRRTVSNSTQTTDANKLVNVSSTVQGSSPLGASTADMTASLIQAMNGEFVALADGGGRVGGATTLWFNLLSSAHPETAYDAFNTSALIGNISQQAFPAFAQQWAKSAKTVPANQTVQGTVVETKERLCVQNLALRLMEAFLAVLILASAALSFSHFLTREESPESLLSNALMLVKSPILSRALDGAGKLSEKDLKNTLENRTFRTSGTEGIFVEPSETPKVEHREQPKMWQPMASTWAFRVTTIAIPVLLVIALEILYQYSARHDGIADVSTDGYTKYSWVFVPSLTLSAVALAFSMLDFSARLLHPYQELWKGATNIKALIFEPLGKPTLVALLQACRRRKFSLLAILITSLLGPVLTIVTSGLYAAEPVPFRRVLPVQLNDWYYFAVNQKEREVDMRISVSSQDVQISDLIAFDNVSFPQFTYDELAFPTFHIDSAAIAADFANTSSTMPLTARLPAVRANLNCTLNRYLRDLNITWTSDGVLEDPMEGSIEPTYPPGCTLPRTSNGTATRSGVFFSRLTQDDPSDGFFAYVASDIQILDYELDPDTNETYAAAAPWDFCGQADRQHWWFMVGTQDADVTREMALLQCAPFVEALHADARFAYPSLALDVSDGAPTAVEETARFVSRNESALEKPNFSAPMTLLLAAAGNVSATNASVSNTIDPFFEALVFGRDGVPIEELVGEEKVPRLIEAMRHQYAQIAAQTFRFAYRSEAVVPKASAPADGDDAATEMLLPGEAALLANLTATVENDRTRLRLKQSAISTRILEVLLLLMVVCAVASLALTRGAVRILPKEPGSVASKMSLLAGSKFLDILRETEQTTEREAARRFNADEFSLGWWDGPQGESRFGVDAGVAGKERSRP</sequence>
<feature type="region of interest" description="Disordered" evidence="1">
    <location>
        <begin position="1"/>
        <end position="58"/>
    </location>
</feature>
<evidence type="ECO:0000256" key="1">
    <source>
        <dbReference type="SAM" id="MobiDB-lite"/>
    </source>
</evidence>
<dbReference type="PANTHER" id="PTHR37544">
    <property type="entry name" value="SPRAY-RELATED"/>
    <property type="match status" value="1"/>
</dbReference>
<feature type="compositionally biased region" description="Basic and acidic residues" evidence="1">
    <location>
        <begin position="24"/>
        <end position="42"/>
    </location>
</feature>
<dbReference type="AlphaFoldDB" id="A0A8H4NCG9"/>
<accession>A0A8H4NCG9</accession>
<feature type="transmembrane region" description="Helical" evidence="2">
    <location>
        <begin position="117"/>
        <end position="134"/>
    </location>
</feature>
<name>A0A8H4NCG9_9PEZI</name>
<gene>
    <name evidence="3" type="ORF">GTA08_BOTSDO01504</name>
</gene>
<dbReference type="InterPro" id="IPR021840">
    <property type="entry name" value="DUF3433"/>
</dbReference>
<reference evidence="3" key="1">
    <citation type="submission" date="2020-04" db="EMBL/GenBank/DDBJ databases">
        <title>Genome Assembly and Annotation of Botryosphaeria dothidea sdau 11-99, a Latent Pathogen of Apple Fruit Ring Rot in China.</title>
        <authorList>
            <person name="Yu C."/>
            <person name="Diao Y."/>
            <person name="Lu Q."/>
            <person name="Zhao J."/>
            <person name="Cui S."/>
            <person name="Peng C."/>
            <person name="He B."/>
            <person name="Liu H."/>
        </authorList>
    </citation>
    <scope>NUCLEOTIDE SEQUENCE [LARGE SCALE GENOMIC DNA]</scope>
    <source>
        <strain evidence="3">Sdau11-99</strain>
    </source>
</reference>
<dbReference type="EMBL" id="WWBZ02000001">
    <property type="protein sequence ID" value="KAF4313961.1"/>
    <property type="molecule type" value="Genomic_DNA"/>
</dbReference>
<feature type="transmembrane region" description="Helical" evidence="2">
    <location>
        <begin position="1176"/>
        <end position="1194"/>
    </location>
</feature>
<dbReference type="PANTHER" id="PTHR37544:SF1">
    <property type="entry name" value="PHOSPHORIBOSYLAMINOIMIDAZOLE-SUCCINOCARBOXAMIDE SYNTHASE"/>
    <property type="match status" value="1"/>
</dbReference>
<comment type="caution">
    <text evidence="3">The sequence shown here is derived from an EMBL/GenBank/DDBJ whole genome shotgun (WGS) entry which is preliminary data.</text>
</comment>